<organism evidence="11 12">
    <name type="scientific">Clathrus columnatus</name>
    <dbReference type="NCBI Taxonomy" id="1419009"/>
    <lineage>
        <taxon>Eukaryota</taxon>
        <taxon>Fungi</taxon>
        <taxon>Dikarya</taxon>
        <taxon>Basidiomycota</taxon>
        <taxon>Agaricomycotina</taxon>
        <taxon>Agaricomycetes</taxon>
        <taxon>Phallomycetidae</taxon>
        <taxon>Phallales</taxon>
        <taxon>Clathraceae</taxon>
        <taxon>Clathrus</taxon>
    </lineage>
</organism>
<evidence type="ECO:0000256" key="10">
    <source>
        <dbReference type="RuleBase" id="RU000461"/>
    </source>
</evidence>
<dbReference type="AlphaFoldDB" id="A0AAV5ABJ1"/>
<dbReference type="GO" id="GO:0004497">
    <property type="term" value="F:monooxygenase activity"/>
    <property type="evidence" value="ECO:0007669"/>
    <property type="project" value="UniProtKB-KW"/>
</dbReference>
<comment type="caution">
    <text evidence="11">The sequence shown here is derived from an EMBL/GenBank/DDBJ whole genome shotgun (WGS) entry which is preliminary data.</text>
</comment>
<dbReference type="PRINTS" id="PR00463">
    <property type="entry name" value="EP450I"/>
</dbReference>
<evidence type="ECO:0000256" key="8">
    <source>
        <dbReference type="ARBA" id="ARBA00023033"/>
    </source>
</evidence>
<dbReference type="PRINTS" id="PR00385">
    <property type="entry name" value="P450"/>
</dbReference>
<dbReference type="PANTHER" id="PTHR46300">
    <property type="entry name" value="P450, PUTATIVE (EUROFUNG)-RELATED-RELATED"/>
    <property type="match status" value="1"/>
</dbReference>
<evidence type="ECO:0000256" key="3">
    <source>
        <dbReference type="ARBA" id="ARBA00010617"/>
    </source>
</evidence>
<dbReference type="PROSITE" id="PS00086">
    <property type="entry name" value="CYTOCHROME_P450"/>
    <property type="match status" value="1"/>
</dbReference>
<reference evidence="11" key="1">
    <citation type="submission" date="2021-10" db="EMBL/GenBank/DDBJ databases">
        <title>De novo Genome Assembly of Clathrus columnatus (Basidiomycota, Fungi) Using Illumina and Nanopore Sequence Data.</title>
        <authorList>
            <person name="Ogiso-Tanaka E."/>
            <person name="Itagaki H."/>
            <person name="Hosoya T."/>
            <person name="Hosaka K."/>
        </authorList>
    </citation>
    <scope>NUCLEOTIDE SEQUENCE</scope>
    <source>
        <strain evidence="11">MO-923</strain>
    </source>
</reference>
<keyword evidence="12" id="KW-1185">Reference proteome</keyword>
<keyword evidence="4 9" id="KW-0349">Heme</keyword>
<keyword evidence="8 10" id="KW-0503">Monooxygenase</keyword>
<proteinExistence type="inferred from homology"/>
<dbReference type="SUPFAM" id="SSF48264">
    <property type="entry name" value="Cytochrome P450"/>
    <property type="match status" value="1"/>
</dbReference>
<accession>A0AAV5ABJ1</accession>
<dbReference type="CDD" id="cd11065">
    <property type="entry name" value="CYP64-like"/>
    <property type="match status" value="1"/>
</dbReference>
<feature type="binding site" description="axial binding residue" evidence="9">
    <location>
        <position position="453"/>
    </location>
    <ligand>
        <name>heme</name>
        <dbReference type="ChEBI" id="CHEBI:30413"/>
    </ligand>
    <ligandPart>
        <name>Fe</name>
        <dbReference type="ChEBI" id="CHEBI:18248"/>
    </ligandPart>
</feature>
<dbReference type="InterPro" id="IPR050364">
    <property type="entry name" value="Cytochrome_P450_fung"/>
</dbReference>
<keyword evidence="6 10" id="KW-0560">Oxidoreductase</keyword>
<comment type="cofactor">
    <cofactor evidence="1 9">
        <name>heme</name>
        <dbReference type="ChEBI" id="CHEBI:30413"/>
    </cofactor>
</comment>
<evidence type="ECO:0000313" key="12">
    <source>
        <dbReference type="Proteomes" id="UP001050691"/>
    </source>
</evidence>
<evidence type="ECO:0000256" key="4">
    <source>
        <dbReference type="ARBA" id="ARBA00022617"/>
    </source>
</evidence>
<dbReference type="PANTHER" id="PTHR46300:SF7">
    <property type="entry name" value="P450, PUTATIVE (EUROFUNG)-RELATED"/>
    <property type="match status" value="1"/>
</dbReference>
<protein>
    <recommendedName>
        <fullName evidence="13">Cytochrome P450</fullName>
    </recommendedName>
</protein>
<dbReference type="InterPro" id="IPR002401">
    <property type="entry name" value="Cyt_P450_E_grp-I"/>
</dbReference>
<comment type="pathway">
    <text evidence="2">Secondary metabolite biosynthesis.</text>
</comment>
<dbReference type="GO" id="GO:0005506">
    <property type="term" value="F:iron ion binding"/>
    <property type="evidence" value="ECO:0007669"/>
    <property type="project" value="InterPro"/>
</dbReference>
<sequence>MPLSTLAYTGLTGVVVYIAARWWNSRIPRGLKLPPGPPGRLLIGNLLDLPKSKEWLTFDQWTNKYGDLVYLSLPGASLLLVNSYELAKELFDKKGNIYSNRYQSTVFIDILKFDWSLVFLQYGEKWRRDRMYFHQLFNQKAIQEYYDIQMKYTKVLLKRLYRTPQEFRTHVRYIMGASVLEVTYGMQPMSEEDPFLVLSEDTIQKIGEAGIPGTYMVDIFPILKHIPAWFPGAGFKTELEQLGRQVTEMVNRPVKYAKDSLRKGNAQPSAISALIEQFENDPDRPEDYEDLVKYVPGSAYIAAIDTVRLNLSSPRNEFKFLKTSGVLLQFFYTMLLNPEVQKRAQQELDEVVGSDALPSIEDSGRLKYINAILQELLRWNTVVPSGLPHVLMEDDVVGKYFIPKGTIVFGNTWSLLRNKSVYGSDADQFKPERFLNTDTPLPDFAFGYGRRVCPGQHFAENGMFIAIACILHLFDILPFEGENGPELPKAEDFDSGSFLRPKPFKCKIIPRSSAAVRTLEEFYN</sequence>
<dbReference type="GO" id="GO:0020037">
    <property type="term" value="F:heme binding"/>
    <property type="evidence" value="ECO:0007669"/>
    <property type="project" value="InterPro"/>
</dbReference>
<dbReference type="GO" id="GO:0016705">
    <property type="term" value="F:oxidoreductase activity, acting on paired donors, with incorporation or reduction of molecular oxygen"/>
    <property type="evidence" value="ECO:0007669"/>
    <property type="project" value="InterPro"/>
</dbReference>
<dbReference type="Gene3D" id="1.10.630.10">
    <property type="entry name" value="Cytochrome P450"/>
    <property type="match status" value="1"/>
</dbReference>
<evidence type="ECO:0000256" key="5">
    <source>
        <dbReference type="ARBA" id="ARBA00022723"/>
    </source>
</evidence>
<dbReference type="Proteomes" id="UP001050691">
    <property type="component" value="Unassembled WGS sequence"/>
</dbReference>
<evidence type="ECO:0008006" key="13">
    <source>
        <dbReference type="Google" id="ProtNLM"/>
    </source>
</evidence>
<dbReference type="EMBL" id="BPWL01000006">
    <property type="protein sequence ID" value="GJJ11062.1"/>
    <property type="molecule type" value="Genomic_DNA"/>
</dbReference>
<gene>
    <name evidence="11" type="ORF">Clacol_005293</name>
</gene>
<dbReference type="Pfam" id="PF00067">
    <property type="entry name" value="p450"/>
    <property type="match status" value="2"/>
</dbReference>
<dbReference type="InterPro" id="IPR001128">
    <property type="entry name" value="Cyt_P450"/>
</dbReference>
<evidence type="ECO:0000256" key="9">
    <source>
        <dbReference type="PIRSR" id="PIRSR602401-1"/>
    </source>
</evidence>
<name>A0AAV5ABJ1_9AGAM</name>
<evidence type="ECO:0000256" key="1">
    <source>
        <dbReference type="ARBA" id="ARBA00001971"/>
    </source>
</evidence>
<evidence type="ECO:0000313" key="11">
    <source>
        <dbReference type="EMBL" id="GJJ11062.1"/>
    </source>
</evidence>
<evidence type="ECO:0000256" key="6">
    <source>
        <dbReference type="ARBA" id="ARBA00023002"/>
    </source>
</evidence>
<keyword evidence="7 9" id="KW-0408">Iron</keyword>
<dbReference type="InterPro" id="IPR017972">
    <property type="entry name" value="Cyt_P450_CS"/>
</dbReference>
<comment type="similarity">
    <text evidence="3 10">Belongs to the cytochrome P450 family.</text>
</comment>
<keyword evidence="5 9" id="KW-0479">Metal-binding</keyword>
<dbReference type="InterPro" id="IPR036396">
    <property type="entry name" value="Cyt_P450_sf"/>
</dbReference>
<evidence type="ECO:0000256" key="2">
    <source>
        <dbReference type="ARBA" id="ARBA00005179"/>
    </source>
</evidence>
<evidence type="ECO:0000256" key="7">
    <source>
        <dbReference type="ARBA" id="ARBA00023004"/>
    </source>
</evidence>